<protein>
    <submittedName>
        <fullName evidence="5">ABC transporter ATP-binding protein</fullName>
    </submittedName>
</protein>
<organism evidence="5 6">
    <name type="scientific">Ligilactobacillus agilis</name>
    <dbReference type="NCBI Taxonomy" id="1601"/>
    <lineage>
        <taxon>Bacteria</taxon>
        <taxon>Bacillati</taxon>
        <taxon>Bacillota</taxon>
        <taxon>Bacilli</taxon>
        <taxon>Lactobacillales</taxon>
        <taxon>Lactobacillaceae</taxon>
        <taxon>Ligilactobacillus</taxon>
    </lineage>
</organism>
<dbReference type="PANTHER" id="PTHR42711">
    <property type="entry name" value="ABC TRANSPORTER ATP-BINDING PROTEIN"/>
    <property type="match status" value="1"/>
</dbReference>
<dbReference type="PROSITE" id="PS50893">
    <property type="entry name" value="ABC_TRANSPORTER_2"/>
    <property type="match status" value="1"/>
</dbReference>
<dbReference type="SMART" id="SM00382">
    <property type="entry name" value="AAA"/>
    <property type="match status" value="1"/>
</dbReference>
<keyword evidence="2" id="KW-0547">Nucleotide-binding</keyword>
<gene>
    <name evidence="5" type="ORF">N4562_10610</name>
</gene>
<name>A0A9Q9J3Z7_9LACO</name>
<dbReference type="EMBL" id="CP104396">
    <property type="protein sequence ID" value="UXC63460.1"/>
    <property type="molecule type" value="Genomic_DNA"/>
</dbReference>
<dbReference type="Proteomes" id="UP001058429">
    <property type="component" value="Chromosome"/>
</dbReference>
<dbReference type="SUPFAM" id="SSF52540">
    <property type="entry name" value="P-loop containing nucleoside triphosphate hydrolases"/>
    <property type="match status" value="1"/>
</dbReference>
<evidence type="ECO:0000256" key="1">
    <source>
        <dbReference type="ARBA" id="ARBA00022448"/>
    </source>
</evidence>
<feature type="domain" description="ABC transporter" evidence="4">
    <location>
        <begin position="4"/>
        <end position="221"/>
    </location>
</feature>
<evidence type="ECO:0000256" key="3">
    <source>
        <dbReference type="ARBA" id="ARBA00022840"/>
    </source>
</evidence>
<dbReference type="InterPro" id="IPR003593">
    <property type="entry name" value="AAA+_ATPase"/>
</dbReference>
<dbReference type="RefSeq" id="WP_260903916.1">
    <property type="nucleotide sequence ID" value="NZ_CAJTQW010000008.1"/>
</dbReference>
<sequence length="289" mass="32746">MNVLECHNVTKSFDNKLALENVSFSLEEGKCIALVGKNGAGKSTLLNLISNKLPLSSGEIFNTFSESEIGYLTQTTKFPSDIKVAELLEFVASFSRNHLNDDEINYILNFTSTQLNQIASKLSGGQQRLLDVCLTIMNHPKFLIIDEPTAGMDTNTRQHFWKIIKNLKKKGTTIIFTTHYIEEIDYCADYVLLLKKGHLIANDTPFHLRSLKQQRTLIFDKKIYQQYEEKLKKIANTKEIVSTKQDTTTTWNFSSNYTNTILSSLLDQNINLSSVELSNASLLTAIFED</sequence>
<reference evidence="5" key="1">
    <citation type="submission" date="2022-09" db="EMBL/GenBank/DDBJ databases">
        <title>Complete genome of Ligilactobacillus agilis AM_LB6, isolated from chicken feces.</title>
        <authorList>
            <person name="den Bakker H.C."/>
            <person name="Mann A."/>
        </authorList>
    </citation>
    <scope>NUCLEOTIDE SEQUENCE</scope>
    <source>
        <strain evidence="5">AM_LB6</strain>
    </source>
</reference>
<dbReference type="CDD" id="cd03230">
    <property type="entry name" value="ABC_DR_subfamily_A"/>
    <property type="match status" value="1"/>
</dbReference>
<dbReference type="Gene3D" id="3.40.50.300">
    <property type="entry name" value="P-loop containing nucleotide triphosphate hydrolases"/>
    <property type="match status" value="1"/>
</dbReference>
<dbReference type="InterPro" id="IPR050763">
    <property type="entry name" value="ABC_transporter_ATP-binding"/>
</dbReference>
<proteinExistence type="predicted"/>
<evidence type="ECO:0000313" key="5">
    <source>
        <dbReference type="EMBL" id="UXC63460.1"/>
    </source>
</evidence>
<keyword evidence="1" id="KW-0813">Transport</keyword>
<dbReference type="PROSITE" id="PS00211">
    <property type="entry name" value="ABC_TRANSPORTER_1"/>
    <property type="match status" value="1"/>
</dbReference>
<keyword evidence="3 5" id="KW-0067">ATP-binding</keyword>
<dbReference type="GeneID" id="75138309"/>
<dbReference type="InterPro" id="IPR027417">
    <property type="entry name" value="P-loop_NTPase"/>
</dbReference>
<dbReference type="InterPro" id="IPR003439">
    <property type="entry name" value="ABC_transporter-like_ATP-bd"/>
</dbReference>
<accession>A0A9Q9J3Z7</accession>
<dbReference type="InterPro" id="IPR017871">
    <property type="entry name" value="ABC_transporter-like_CS"/>
</dbReference>
<evidence type="ECO:0000256" key="2">
    <source>
        <dbReference type="ARBA" id="ARBA00022741"/>
    </source>
</evidence>
<dbReference type="AlphaFoldDB" id="A0A9Q9J3Z7"/>
<dbReference type="Pfam" id="PF00005">
    <property type="entry name" value="ABC_tran"/>
    <property type="match status" value="1"/>
</dbReference>
<dbReference type="GO" id="GO:0005524">
    <property type="term" value="F:ATP binding"/>
    <property type="evidence" value="ECO:0007669"/>
    <property type="project" value="UniProtKB-KW"/>
</dbReference>
<dbReference type="GO" id="GO:0016887">
    <property type="term" value="F:ATP hydrolysis activity"/>
    <property type="evidence" value="ECO:0007669"/>
    <property type="project" value="InterPro"/>
</dbReference>
<dbReference type="PANTHER" id="PTHR42711:SF17">
    <property type="entry name" value="ABC TRANSPORTER ATP-BINDING PROTEIN"/>
    <property type="match status" value="1"/>
</dbReference>
<evidence type="ECO:0000313" key="6">
    <source>
        <dbReference type="Proteomes" id="UP001058429"/>
    </source>
</evidence>
<evidence type="ECO:0000259" key="4">
    <source>
        <dbReference type="PROSITE" id="PS50893"/>
    </source>
</evidence>